<dbReference type="Proteomes" id="UP000824025">
    <property type="component" value="Unassembled WGS sequence"/>
</dbReference>
<accession>A0A9D2D7K8</accession>
<evidence type="ECO:0000313" key="2">
    <source>
        <dbReference type="EMBL" id="HIZ09921.1"/>
    </source>
</evidence>
<proteinExistence type="predicted"/>
<dbReference type="Gene3D" id="2.20.28.30">
    <property type="entry name" value="RNA polymerase ii, chain L"/>
    <property type="match status" value="1"/>
</dbReference>
<feature type="transmembrane region" description="Helical" evidence="1">
    <location>
        <begin position="358"/>
        <end position="383"/>
    </location>
</feature>
<gene>
    <name evidence="2" type="ORF">H9726_05475</name>
</gene>
<evidence type="ECO:0000313" key="3">
    <source>
        <dbReference type="Proteomes" id="UP000824025"/>
    </source>
</evidence>
<reference evidence="2" key="2">
    <citation type="submission" date="2021-04" db="EMBL/GenBank/DDBJ databases">
        <authorList>
            <person name="Gilroy R."/>
        </authorList>
    </citation>
    <scope>NUCLEOTIDE SEQUENCE</scope>
    <source>
        <strain evidence="2">CHK192-19661</strain>
    </source>
</reference>
<organism evidence="2 3">
    <name type="scientific">Candidatus Borkfalkia avicola</name>
    <dbReference type="NCBI Taxonomy" id="2838503"/>
    <lineage>
        <taxon>Bacteria</taxon>
        <taxon>Bacillati</taxon>
        <taxon>Bacillota</taxon>
        <taxon>Clostridia</taxon>
        <taxon>Christensenellales</taxon>
        <taxon>Christensenellaceae</taxon>
        <taxon>Candidatus Borkfalkia</taxon>
    </lineage>
</organism>
<feature type="transmembrane region" description="Helical" evidence="1">
    <location>
        <begin position="437"/>
        <end position="462"/>
    </location>
</feature>
<keyword evidence="1" id="KW-0812">Transmembrane</keyword>
<dbReference type="EMBL" id="DXCF01000029">
    <property type="protein sequence ID" value="HIZ09921.1"/>
    <property type="molecule type" value="Genomic_DNA"/>
</dbReference>
<comment type="caution">
    <text evidence="2">The sequence shown here is derived from an EMBL/GenBank/DDBJ whole genome shotgun (WGS) entry which is preliminary data.</text>
</comment>
<protein>
    <submittedName>
        <fullName evidence="2">Uncharacterized protein</fullName>
    </submittedName>
</protein>
<keyword evidence="1" id="KW-0472">Membrane</keyword>
<keyword evidence="1" id="KW-1133">Transmembrane helix</keyword>
<feature type="transmembrane region" description="Helical" evidence="1">
    <location>
        <begin position="331"/>
        <end position="352"/>
    </location>
</feature>
<sequence>MALVNMKCPNCGGVLQQDAAETAQFECPYCHATVLNILDVKVEGDIEKIDADEFVRRLDEQKKKFVIRVDRQYKVVDVRTAVINGKLEQAEKHLSQGNFSEAIRTLDGVPADIPAAARILFLAANGCVNEYELALGGTPLREKSRLSVFDEETAASYRKIEEIRAENGRIVQEIREGYTLMNGGIFLIKEAYSYALNMCGKYPSSPHAWELLGNVKGVADSSYGVYSPSKEKMIAQELTYAMRKGLPGAKPPEVSSSECRKDFLLCCAKCGNIFTPATAAFACPACGHEQSNDDIQKSLNPGMRERAEACKAEYERTFGIVGPRRYSNGMIAMLLLSFFVLFIELMVSFSSAGDGVSLTMLIIFGVFNALFVLCILLILLRYFGSRGKLLRRHAELAAALRTFGIYRWSFYNKAALFPCEQTVDTARFPAQFRKASLPFFVLCLLASLPLILWTLSLIFIIYPA</sequence>
<dbReference type="AlphaFoldDB" id="A0A9D2D7K8"/>
<name>A0A9D2D7K8_9FIRM</name>
<reference evidence="2" key="1">
    <citation type="journal article" date="2021" name="PeerJ">
        <title>Extensive microbial diversity within the chicken gut microbiome revealed by metagenomics and culture.</title>
        <authorList>
            <person name="Gilroy R."/>
            <person name="Ravi A."/>
            <person name="Getino M."/>
            <person name="Pursley I."/>
            <person name="Horton D.L."/>
            <person name="Alikhan N.F."/>
            <person name="Baker D."/>
            <person name="Gharbi K."/>
            <person name="Hall N."/>
            <person name="Watson M."/>
            <person name="Adriaenssens E.M."/>
            <person name="Foster-Nyarko E."/>
            <person name="Jarju S."/>
            <person name="Secka A."/>
            <person name="Antonio M."/>
            <person name="Oren A."/>
            <person name="Chaudhuri R.R."/>
            <person name="La Ragione R."/>
            <person name="Hildebrand F."/>
            <person name="Pallen M.J."/>
        </authorList>
    </citation>
    <scope>NUCLEOTIDE SEQUENCE</scope>
    <source>
        <strain evidence="2">CHK192-19661</strain>
    </source>
</reference>
<evidence type="ECO:0000256" key="1">
    <source>
        <dbReference type="SAM" id="Phobius"/>
    </source>
</evidence>